<dbReference type="PANTHER" id="PTHR47331:SF1">
    <property type="entry name" value="GAG-LIKE PROTEIN"/>
    <property type="match status" value="1"/>
</dbReference>
<dbReference type="STRING" id="268474.A0A0V1M1E9"/>
<feature type="region of interest" description="Disordered" evidence="1">
    <location>
        <begin position="315"/>
        <end position="347"/>
    </location>
</feature>
<accession>A0A0V1M1E9</accession>
<reference evidence="2 3" key="1">
    <citation type="submission" date="2015-01" db="EMBL/GenBank/DDBJ databases">
        <title>Evolution of Trichinella species and genotypes.</title>
        <authorList>
            <person name="Korhonen P.K."/>
            <person name="Edoardo P."/>
            <person name="Giuseppe L.R."/>
            <person name="Gasser R.B."/>
        </authorList>
    </citation>
    <scope>NUCLEOTIDE SEQUENCE [LARGE SCALE GENOMIC DNA]</scope>
    <source>
        <strain evidence="2">ISS1980</strain>
    </source>
</reference>
<feature type="compositionally biased region" description="Basic and acidic residues" evidence="1">
    <location>
        <begin position="321"/>
        <end position="335"/>
    </location>
</feature>
<evidence type="ECO:0000313" key="3">
    <source>
        <dbReference type="Proteomes" id="UP000054843"/>
    </source>
</evidence>
<evidence type="ECO:0008006" key="4">
    <source>
        <dbReference type="Google" id="ProtNLM"/>
    </source>
</evidence>
<feature type="compositionally biased region" description="Basic residues" evidence="1">
    <location>
        <begin position="338"/>
        <end position="347"/>
    </location>
</feature>
<feature type="region of interest" description="Disordered" evidence="1">
    <location>
        <begin position="1"/>
        <end position="25"/>
    </location>
</feature>
<dbReference type="Proteomes" id="UP000054843">
    <property type="component" value="Unassembled WGS sequence"/>
</dbReference>
<name>A0A0V1M1E9_9BILA</name>
<dbReference type="PANTHER" id="PTHR47331">
    <property type="entry name" value="PHD-TYPE DOMAIN-CONTAINING PROTEIN"/>
    <property type="match status" value="1"/>
</dbReference>
<comment type="caution">
    <text evidence="2">The sequence shown here is derived from an EMBL/GenBank/DDBJ whole genome shotgun (WGS) entry which is preliminary data.</text>
</comment>
<evidence type="ECO:0000313" key="2">
    <source>
        <dbReference type="EMBL" id="KRZ65404.1"/>
    </source>
</evidence>
<dbReference type="OrthoDB" id="5919279at2759"/>
<dbReference type="InterPro" id="IPR005312">
    <property type="entry name" value="DUF1759"/>
</dbReference>
<feature type="compositionally biased region" description="Polar residues" evidence="1">
    <location>
        <begin position="1"/>
        <end position="22"/>
    </location>
</feature>
<dbReference type="EMBL" id="JYDO01000372">
    <property type="protein sequence ID" value="KRZ65404.1"/>
    <property type="molecule type" value="Genomic_DNA"/>
</dbReference>
<sequence>MDTTSDQTSNPNDSSRNMASQKSRIKTYDTERSALKYWMNRLQRLCAGPADLEAIREVTGTLGRITQLFFDSRQLRLDSMPEEERDAAMVEFDELVDKLTTIQCQADELLATAETSSSTETTQPPANNNNNHKSNSTMPIPKLPTFNGDILQFKAFWDQFNAAVHRREDLEDVTKFVHLRSCLAGAALHAISGVTTAAENYPAVVQLLHDRFYRVSDVLDAHILQILSIKNEASSEQERLLTMHDKLNGHLLELKAIGKNLDSVVSGFRMALPHLVSELPKDIQSRWKDQCVKLAEEPTSQIFLDFLAEQARRAVNSKQSTRVEKTTSSTHKDTLKTNQRKRPHPQRHTVAAFHASFHPTCPVCQGKHRATVCQQFLNQRWPERKATAERLGMCFICLTPGHISNRCEFKSRGWGTHHLLKPSTPNRRAPLSEEPDDTTESPVTTNRYDLGGELIEAPPGKKTRSEPSEETTPRVLLANTRGPTRIQFQTVKATASGANGQRPTVNCLFDSSAETTLVTEEVARVLNLVGTSETITVKTNQHDFCGELIEALTLPRICDDIQSVLIRSGDWKHLRHLRITEEQDEKLPIHVLIGVDARHGAPVMKFWELESIGIQQQEETTTQDTIAICSMEPEKDPVKQREYTAMFEAYLQNGWVEEVTTRAGNPVRQDTSPIMQCTRSLTAKRMSGSIRRADLVNSLLRFRQYRIAVQADIEKMYLQRDCILMLPREGTDLPECASGWRARLTSQLRSLRRTQN</sequence>
<proteinExistence type="predicted"/>
<dbReference type="AlphaFoldDB" id="A0A0V1M1E9"/>
<feature type="region of interest" description="Disordered" evidence="1">
    <location>
        <begin position="417"/>
        <end position="473"/>
    </location>
</feature>
<gene>
    <name evidence="2" type="ORF">T10_12343</name>
</gene>
<feature type="compositionally biased region" description="Low complexity" evidence="1">
    <location>
        <begin position="113"/>
        <end position="131"/>
    </location>
</feature>
<evidence type="ECO:0000256" key="1">
    <source>
        <dbReference type="SAM" id="MobiDB-lite"/>
    </source>
</evidence>
<keyword evidence="3" id="KW-1185">Reference proteome</keyword>
<protein>
    <recommendedName>
        <fullName evidence="4">Peptidase aspartic putative domain-containing protein</fullName>
    </recommendedName>
</protein>
<feature type="region of interest" description="Disordered" evidence="1">
    <location>
        <begin position="113"/>
        <end position="139"/>
    </location>
</feature>
<organism evidence="2 3">
    <name type="scientific">Trichinella papuae</name>
    <dbReference type="NCBI Taxonomy" id="268474"/>
    <lineage>
        <taxon>Eukaryota</taxon>
        <taxon>Metazoa</taxon>
        <taxon>Ecdysozoa</taxon>
        <taxon>Nematoda</taxon>
        <taxon>Enoplea</taxon>
        <taxon>Dorylaimia</taxon>
        <taxon>Trichinellida</taxon>
        <taxon>Trichinellidae</taxon>
        <taxon>Trichinella</taxon>
    </lineage>
</organism>
<dbReference type="Pfam" id="PF03564">
    <property type="entry name" value="DUF1759"/>
    <property type="match status" value="1"/>
</dbReference>